<evidence type="ECO:0000313" key="2">
    <source>
        <dbReference type="EMBL" id="MCF0060205.1"/>
    </source>
</evidence>
<evidence type="ECO:0000256" key="1">
    <source>
        <dbReference type="SAM" id="Phobius"/>
    </source>
</evidence>
<dbReference type="RefSeq" id="WP_234652817.1">
    <property type="nucleotide sequence ID" value="NZ_CP094997.1"/>
</dbReference>
<evidence type="ECO:0000313" key="3">
    <source>
        <dbReference type="Proteomes" id="UP001139000"/>
    </source>
</evidence>
<feature type="transmembrane region" description="Helical" evidence="1">
    <location>
        <begin position="12"/>
        <end position="31"/>
    </location>
</feature>
<proteinExistence type="predicted"/>
<protein>
    <submittedName>
        <fullName evidence="2">Uncharacterized protein</fullName>
    </submittedName>
</protein>
<feature type="transmembrane region" description="Helical" evidence="1">
    <location>
        <begin position="79"/>
        <end position="96"/>
    </location>
</feature>
<keyword evidence="1" id="KW-0472">Membrane</keyword>
<comment type="caution">
    <text evidence="2">The sequence shown here is derived from an EMBL/GenBank/DDBJ whole genome shotgun (WGS) entry which is preliminary data.</text>
</comment>
<reference evidence="2" key="1">
    <citation type="submission" date="2021-12" db="EMBL/GenBank/DDBJ databases">
        <title>Novel species in genus Dyadobacter.</title>
        <authorList>
            <person name="Ma C."/>
        </authorList>
    </citation>
    <scope>NUCLEOTIDE SEQUENCE</scope>
    <source>
        <strain evidence="2">LJ419</strain>
    </source>
</reference>
<organism evidence="2 3">
    <name type="scientific">Dyadobacter chenwenxiniae</name>
    <dbReference type="NCBI Taxonomy" id="2906456"/>
    <lineage>
        <taxon>Bacteria</taxon>
        <taxon>Pseudomonadati</taxon>
        <taxon>Bacteroidota</taxon>
        <taxon>Cytophagia</taxon>
        <taxon>Cytophagales</taxon>
        <taxon>Spirosomataceae</taxon>
        <taxon>Dyadobacter</taxon>
    </lineage>
</organism>
<feature type="transmembrane region" description="Helical" evidence="1">
    <location>
        <begin position="43"/>
        <end position="67"/>
    </location>
</feature>
<dbReference type="Proteomes" id="UP001139000">
    <property type="component" value="Unassembled WGS sequence"/>
</dbReference>
<keyword evidence="3" id="KW-1185">Reference proteome</keyword>
<name>A0A9X1TDD5_9BACT</name>
<keyword evidence="1" id="KW-1133">Transmembrane helix</keyword>
<accession>A0A9X1TDD5</accession>
<sequence length="105" mass="11915">MDFLYVLLDEILAPRVIFVLAFIGSISYLIIYKCQNRFRQTEVTGFVSSGFQIMSIISGIKLIIRVLIELDAMEMDKFYTGYGGATVIWISMVTLGKRFSQAEKA</sequence>
<dbReference type="EMBL" id="JAJTTC010000001">
    <property type="protein sequence ID" value="MCF0060205.1"/>
    <property type="molecule type" value="Genomic_DNA"/>
</dbReference>
<gene>
    <name evidence="2" type="ORF">LXM26_01765</name>
</gene>
<dbReference type="AlphaFoldDB" id="A0A9X1TDD5"/>
<keyword evidence="1" id="KW-0812">Transmembrane</keyword>